<accession>A0ABV8CI24</accession>
<protein>
    <submittedName>
        <fullName evidence="2">Alpha/beta hydrolase</fullName>
    </submittedName>
</protein>
<name>A0ABV8CI24_9GAMM</name>
<reference evidence="3" key="1">
    <citation type="journal article" date="2019" name="Int. J. Syst. Evol. Microbiol.">
        <title>The Global Catalogue of Microorganisms (GCM) 10K type strain sequencing project: providing services to taxonomists for standard genome sequencing and annotation.</title>
        <authorList>
            <consortium name="The Broad Institute Genomics Platform"/>
            <consortium name="The Broad Institute Genome Sequencing Center for Infectious Disease"/>
            <person name="Wu L."/>
            <person name="Ma J."/>
        </authorList>
    </citation>
    <scope>NUCLEOTIDE SEQUENCE [LARGE SCALE GENOMIC DNA]</scope>
    <source>
        <strain evidence="3">CCUG 59858</strain>
    </source>
</reference>
<dbReference type="Gene3D" id="3.40.50.1820">
    <property type="entry name" value="alpha/beta hydrolase"/>
    <property type="match status" value="1"/>
</dbReference>
<dbReference type="EMBL" id="JBHSAB010000029">
    <property type="protein sequence ID" value="MFC3909791.1"/>
    <property type="molecule type" value="Genomic_DNA"/>
</dbReference>
<proteinExistence type="predicted"/>
<evidence type="ECO:0000313" key="3">
    <source>
        <dbReference type="Proteomes" id="UP001595758"/>
    </source>
</evidence>
<evidence type="ECO:0000259" key="1">
    <source>
        <dbReference type="Pfam" id="PF12697"/>
    </source>
</evidence>
<comment type="caution">
    <text evidence="2">The sequence shown here is derived from an EMBL/GenBank/DDBJ whole genome shotgun (WGS) entry which is preliminary data.</text>
</comment>
<dbReference type="Proteomes" id="UP001595758">
    <property type="component" value="Unassembled WGS sequence"/>
</dbReference>
<sequence length="260" mass="29078">MNRDDFWCMRRGKQLAVLSSEDEHLLSPINLRNGKRHKALLLLHGFSSSPAVYRLLLKHLKHYDALVAPVLPGHAENLAAFANMKAADLFSYVENTCSQLINEFERVDVLGLSMGGLLACHLGMRFKLNHLYLLAPALDLHLNLEQSIKLAQGLQWLGFRQFRSAAGNLYTSSACEIAYRQLPLPAIIEILTIIKHFKLGPLSCPVDLFLGVHDAVVDSQKVAQQFANQPDVTLHWLENSAHVLPLDGDLDLIINTMTKE</sequence>
<dbReference type="Pfam" id="PF12697">
    <property type="entry name" value="Abhydrolase_6"/>
    <property type="match status" value="1"/>
</dbReference>
<dbReference type="PIRSF" id="PIRSF017388">
    <property type="entry name" value="Esterase_lipase"/>
    <property type="match status" value="1"/>
</dbReference>
<keyword evidence="2" id="KW-0378">Hydrolase</keyword>
<evidence type="ECO:0000313" key="2">
    <source>
        <dbReference type="EMBL" id="MFC3909791.1"/>
    </source>
</evidence>
<dbReference type="RefSeq" id="WP_382344346.1">
    <property type="nucleotide sequence ID" value="NZ_JBHSAB010000029.1"/>
</dbReference>
<dbReference type="InterPro" id="IPR029058">
    <property type="entry name" value="AB_hydrolase_fold"/>
</dbReference>
<dbReference type="GO" id="GO:0016787">
    <property type="term" value="F:hydrolase activity"/>
    <property type="evidence" value="ECO:0007669"/>
    <property type="project" value="UniProtKB-KW"/>
</dbReference>
<dbReference type="InterPro" id="IPR012354">
    <property type="entry name" value="Esterase_lipase"/>
</dbReference>
<feature type="domain" description="AB hydrolase-1" evidence="1">
    <location>
        <begin position="40"/>
        <end position="246"/>
    </location>
</feature>
<organism evidence="2 3">
    <name type="scientific">Legionella dresdenensis</name>
    <dbReference type="NCBI Taxonomy" id="450200"/>
    <lineage>
        <taxon>Bacteria</taxon>
        <taxon>Pseudomonadati</taxon>
        <taxon>Pseudomonadota</taxon>
        <taxon>Gammaproteobacteria</taxon>
        <taxon>Legionellales</taxon>
        <taxon>Legionellaceae</taxon>
        <taxon>Legionella</taxon>
    </lineage>
</organism>
<gene>
    <name evidence="2" type="ORF">ACFORL_11985</name>
</gene>
<dbReference type="InterPro" id="IPR000073">
    <property type="entry name" value="AB_hydrolase_1"/>
</dbReference>
<keyword evidence="3" id="KW-1185">Reference proteome</keyword>
<dbReference type="SUPFAM" id="SSF53474">
    <property type="entry name" value="alpha/beta-Hydrolases"/>
    <property type="match status" value="1"/>
</dbReference>